<feature type="transmembrane region" description="Helical" evidence="4">
    <location>
        <begin position="60"/>
        <end position="78"/>
    </location>
</feature>
<dbReference type="Proteomes" id="UP000520770">
    <property type="component" value="Unassembled WGS sequence"/>
</dbReference>
<evidence type="ECO:0000313" key="8">
    <source>
        <dbReference type="EMBL" id="MBB4412413.1"/>
    </source>
</evidence>
<protein>
    <recommendedName>
        <fullName evidence="2">histidine kinase</fullName>
        <ecNumber evidence="2">2.7.13.3</ecNumber>
    </recommendedName>
</protein>
<keyword evidence="4" id="KW-0812">Transmembrane</keyword>
<feature type="transmembrane region" description="Helical" evidence="4">
    <location>
        <begin position="84"/>
        <end position="103"/>
    </location>
</feature>
<feature type="domain" description="PAC" evidence="6">
    <location>
        <begin position="228"/>
        <end position="279"/>
    </location>
</feature>
<reference evidence="10 11" key="1">
    <citation type="submission" date="2020-08" db="EMBL/GenBank/DDBJ databases">
        <title>Genomic Encyclopedia of Type Strains, Phase IV (KMG-V): Genome sequencing to study the core and pangenomes of soil and plant-associated prokaryotes.</title>
        <authorList>
            <person name="Whitman W."/>
        </authorList>
    </citation>
    <scope>NUCLEOTIDE SEQUENCE [LARGE SCALE GENOMIC DNA]</scope>
    <source>
        <strain evidence="8 11">SEMIA 444</strain>
        <strain evidence="7 10">SEMIA 448</strain>
        <strain evidence="9 12">SEMIA 452</strain>
    </source>
</reference>
<dbReference type="InterPro" id="IPR003594">
    <property type="entry name" value="HATPase_dom"/>
</dbReference>
<evidence type="ECO:0000313" key="10">
    <source>
        <dbReference type="Proteomes" id="UP000520770"/>
    </source>
</evidence>
<dbReference type="InterPro" id="IPR004358">
    <property type="entry name" value="Sig_transdc_His_kin-like_C"/>
</dbReference>
<comment type="caution">
    <text evidence="9">The sequence shown here is derived from an EMBL/GenBank/DDBJ whole genome shotgun (WGS) entry which is preliminary data.</text>
</comment>
<dbReference type="EC" id="2.7.13.3" evidence="2"/>
<dbReference type="Proteomes" id="UP000524535">
    <property type="component" value="Unassembled WGS sequence"/>
</dbReference>
<feature type="transmembrane region" description="Helical" evidence="4">
    <location>
        <begin position="36"/>
        <end position="53"/>
    </location>
</feature>
<dbReference type="Gene3D" id="3.30.450.20">
    <property type="entry name" value="PAS domain"/>
    <property type="match status" value="1"/>
</dbReference>
<gene>
    <name evidence="8" type="ORF">GGE31_002926</name>
    <name evidence="7" type="ORF">GGE33_003127</name>
    <name evidence="9" type="ORF">GGE35_002867</name>
</gene>
<accession>A0A7W6UZ69</accession>
<dbReference type="SMART" id="SM00387">
    <property type="entry name" value="HATPase_c"/>
    <property type="match status" value="1"/>
</dbReference>
<evidence type="ECO:0000313" key="11">
    <source>
        <dbReference type="Proteomes" id="UP000524535"/>
    </source>
</evidence>
<evidence type="ECO:0000256" key="2">
    <source>
        <dbReference type="ARBA" id="ARBA00012438"/>
    </source>
</evidence>
<dbReference type="Pfam" id="PF00512">
    <property type="entry name" value="HisKA"/>
    <property type="match status" value="1"/>
</dbReference>
<comment type="catalytic activity">
    <reaction evidence="1">
        <text>ATP + protein L-histidine = ADP + protein N-phospho-L-histidine.</text>
        <dbReference type="EC" id="2.7.13.3"/>
    </reaction>
</comment>
<evidence type="ECO:0000313" key="12">
    <source>
        <dbReference type="Proteomes" id="UP000576087"/>
    </source>
</evidence>
<dbReference type="SUPFAM" id="SSF55785">
    <property type="entry name" value="PYP-like sensor domain (PAS domain)"/>
    <property type="match status" value="1"/>
</dbReference>
<dbReference type="AlphaFoldDB" id="A0A7W6UZ69"/>
<evidence type="ECO:0000256" key="3">
    <source>
        <dbReference type="ARBA" id="ARBA00022553"/>
    </source>
</evidence>
<dbReference type="PANTHER" id="PTHR43065:SF42">
    <property type="entry name" value="TWO-COMPONENT SENSOR PPRA"/>
    <property type="match status" value="1"/>
</dbReference>
<evidence type="ECO:0000256" key="1">
    <source>
        <dbReference type="ARBA" id="ARBA00000085"/>
    </source>
</evidence>
<evidence type="ECO:0000313" key="7">
    <source>
        <dbReference type="EMBL" id="MBB4349365.1"/>
    </source>
</evidence>
<dbReference type="InterPro" id="IPR000700">
    <property type="entry name" value="PAS-assoc_C"/>
</dbReference>
<dbReference type="RefSeq" id="WP_343062462.1">
    <property type="nucleotide sequence ID" value="NZ_JACIGW010000003.1"/>
</dbReference>
<dbReference type="InterPro" id="IPR036097">
    <property type="entry name" value="HisK_dim/P_sf"/>
</dbReference>
<dbReference type="SUPFAM" id="SSF55874">
    <property type="entry name" value="ATPase domain of HSP90 chaperone/DNA topoisomerase II/histidine kinase"/>
    <property type="match status" value="1"/>
</dbReference>
<keyword evidence="9" id="KW-0418">Kinase</keyword>
<dbReference type="InterPro" id="IPR003661">
    <property type="entry name" value="HisK_dim/P_dom"/>
</dbReference>
<dbReference type="PROSITE" id="PS50113">
    <property type="entry name" value="PAC"/>
    <property type="match status" value="1"/>
</dbReference>
<evidence type="ECO:0000313" key="9">
    <source>
        <dbReference type="EMBL" id="MBB4447045.1"/>
    </source>
</evidence>
<dbReference type="PROSITE" id="PS50109">
    <property type="entry name" value="HIS_KIN"/>
    <property type="match status" value="1"/>
</dbReference>
<keyword evidence="3" id="KW-0597">Phosphoprotein</keyword>
<dbReference type="CDD" id="cd00082">
    <property type="entry name" value="HisKA"/>
    <property type="match status" value="1"/>
</dbReference>
<dbReference type="EMBL" id="JACIGY010000003">
    <property type="protein sequence ID" value="MBB4412413.1"/>
    <property type="molecule type" value="Genomic_DNA"/>
</dbReference>
<evidence type="ECO:0000256" key="4">
    <source>
        <dbReference type="SAM" id="Phobius"/>
    </source>
</evidence>
<dbReference type="InterPro" id="IPR036890">
    <property type="entry name" value="HATPase_C_sf"/>
</dbReference>
<dbReference type="EMBL" id="JACIHM010000003">
    <property type="protein sequence ID" value="MBB4447045.1"/>
    <property type="molecule type" value="Genomic_DNA"/>
</dbReference>
<proteinExistence type="predicted"/>
<dbReference type="SMART" id="SM00388">
    <property type="entry name" value="HisKA"/>
    <property type="match status" value="1"/>
</dbReference>
<dbReference type="Pfam" id="PF02518">
    <property type="entry name" value="HATPase_c"/>
    <property type="match status" value="1"/>
</dbReference>
<dbReference type="InterPro" id="IPR005467">
    <property type="entry name" value="His_kinase_dom"/>
</dbReference>
<keyword evidence="9" id="KW-0808">Transferase</keyword>
<dbReference type="GO" id="GO:0000155">
    <property type="term" value="F:phosphorelay sensor kinase activity"/>
    <property type="evidence" value="ECO:0007669"/>
    <property type="project" value="InterPro"/>
</dbReference>
<evidence type="ECO:0000259" key="5">
    <source>
        <dbReference type="PROSITE" id="PS50109"/>
    </source>
</evidence>
<organism evidence="9 12">
    <name type="scientific">Aliirhizobium cellulosilyticum</name>
    <dbReference type="NCBI Taxonomy" id="393664"/>
    <lineage>
        <taxon>Bacteria</taxon>
        <taxon>Pseudomonadati</taxon>
        <taxon>Pseudomonadota</taxon>
        <taxon>Alphaproteobacteria</taxon>
        <taxon>Hyphomicrobiales</taxon>
        <taxon>Rhizobiaceae</taxon>
        <taxon>Aliirhizobium</taxon>
    </lineage>
</organism>
<keyword evidence="4" id="KW-1133">Transmembrane helix</keyword>
<dbReference type="EMBL" id="JACIGW010000003">
    <property type="protein sequence ID" value="MBB4349365.1"/>
    <property type="molecule type" value="Genomic_DNA"/>
</dbReference>
<dbReference type="Gene3D" id="1.10.287.130">
    <property type="match status" value="1"/>
</dbReference>
<sequence>MKNYEERHQKLAFGGTAILVAGTVFAVDTLTDIEGAIAVLYVVALMLAAQVVGRRGLVSLTILLVFLALLSLFLTHGLTTDYQTILRVAVAIAALFVTSALLLRADRARLELVQTNSALRESESRYRSIFDNTNVALWERDYSKVRAHLMELKAKGLDDVKRHAQAHPDFIRECFAMIDIVDANQAAFELIGKSAYSAPGGFFDRFLPKNSDTFAKILQTIVDGDSLVEADADIVRDDGERRTVIFNISFPNEASAYNRVILSMVDVTQREEARKALADAQADLAFASKAATIGVLYASLAHELNQPLGAIGVNAQTLTRWLDRTPPDVEAAKRSADRIVRDSRRASDIIKNNRVDHTSAPRETESIEVGALVSETLSLMEHDLQREHTDVKVVQRAELPEITGVRVELQQVLINLISNAAQANTAASVDQRLVTILLDAADDGDEVSISVRDSGSGLCLEAEQKIFTPFFTTKSNGMGLGLSISRSAVEAVGGTLEGLNHPEGGALFEIRLPKGTASA</sequence>
<keyword evidence="11" id="KW-1185">Reference proteome</keyword>
<feature type="domain" description="Histidine kinase" evidence="5">
    <location>
        <begin position="299"/>
        <end position="516"/>
    </location>
</feature>
<dbReference type="SUPFAM" id="SSF47384">
    <property type="entry name" value="Homodimeric domain of signal transducing histidine kinase"/>
    <property type="match status" value="1"/>
</dbReference>
<dbReference type="PRINTS" id="PR00344">
    <property type="entry name" value="BCTRLSENSOR"/>
</dbReference>
<dbReference type="InterPro" id="IPR035965">
    <property type="entry name" value="PAS-like_dom_sf"/>
</dbReference>
<dbReference type="Gene3D" id="3.30.565.10">
    <property type="entry name" value="Histidine kinase-like ATPase, C-terminal domain"/>
    <property type="match status" value="1"/>
</dbReference>
<name>A0A7W6UZ69_9HYPH</name>
<evidence type="ECO:0000259" key="6">
    <source>
        <dbReference type="PROSITE" id="PS50113"/>
    </source>
</evidence>
<keyword evidence="4" id="KW-0472">Membrane</keyword>
<dbReference type="Proteomes" id="UP000576087">
    <property type="component" value="Unassembled WGS sequence"/>
</dbReference>
<dbReference type="PANTHER" id="PTHR43065">
    <property type="entry name" value="SENSOR HISTIDINE KINASE"/>
    <property type="match status" value="1"/>
</dbReference>